<name>A0AB35U2R9_9FIRM</name>
<sequence>MHFSGHDWEKAALTDGYFPVGDSDGAAAAAYEYDFHLAVPMEADSIKIIWYGA</sequence>
<dbReference type="RefSeq" id="WP_277010520.1">
    <property type="nucleotide sequence ID" value="NZ_JALBUR010000021.1"/>
</dbReference>
<dbReference type="Proteomes" id="UP001286174">
    <property type="component" value="Unassembled WGS sequence"/>
</dbReference>
<evidence type="ECO:0000313" key="1">
    <source>
        <dbReference type="EMBL" id="MDX8420087.1"/>
    </source>
</evidence>
<protein>
    <submittedName>
        <fullName evidence="1">Uncharacterized protein</fullName>
    </submittedName>
</protein>
<dbReference type="AlphaFoldDB" id="A0AB35U2R9"/>
<gene>
    <name evidence="1" type="ORF">MOZ60_08275</name>
</gene>
<organism evidence="1 2">
    <name type="scientific">Grylomicrobium aquisgranensis</name>
    <dbReference type="NCBI Taxonomy" id="2926318"/>
    <lineage>
        <taxon>Bacteria</taxon>
        <taxon>Bacillati</taxon>
        <taxon>Bacillota</taxon>
        <taxon>Erysipelotrichia</taxon>
        <taxon>Erysipelotrichales</taxon>
        <taxon>Erysipelotrichaceae</taxon>
        <taxon>Grylomicrobium</taxon>
    </lineage>
</organism>
<evidence type="ECO:0000313" key="2">
    <source>
        <dbReference type="Proteomes" id="UP001286174"/>
    </source>
</evidence>
<keyword evidence="2" id="KW-1185">Reference proteome</keyword>
<comment type="caution">
    <text evidence="1">The sequence shown here is derived from an EMBL/GenBank/DDBJ whole genome shotgun (WGS) entry which is preliminary data.</text>
</comment>
<dbReference type="EMBL" id="JALBUR010000021">
    <property type="protein sequence ID" value="MDX8420087.1"/>
    <property type="molecule type" value="Genomic_DNA"/>
</dbReference>
<reference evidence="1 2" key="1">
    <citation type="submission" date="2022-03" db="EMBL/GenBank/DDBJ databases">
        <title>Novel taxa within the pig intestine.</title>
        <authorList>
            <person name="Wylensek D."/>
            <person name="Bishof K."/>
            <person name="Afrizal A."/>
            <person name="Clavel T."/>
        </authorList>
    </citation>
    <scope>NUCLEOTIDE SEQUENCE [LARGE SCALE GENOMIC DNA]</scope>
    <source>
        <strain evidence="1 2">CLA-KB-P133</strain>
    </source>
</reference>
<proteinExistence type="predicted"/>
<accession>A0AB35U2R9</accession>